<feature type="coiled-coil region" evidence="5">
    <location>
        <begin position="320"/>
        <end position="463"/>
    </location>
</feature>
<feature type="compositionally biased region" description="Basic and acidic residues" evidence="6">
    <location>
        <begin position="111"/>
        <end position="122"/>
    </location>
</feature>
<feature type="compositionally biased region" description="Polar residues" evidence="6">
    <location>
        <begin position="125"/>
        <end position="149"/>
    </location>
</feature>
<dbReference type="InterPro" id="IPR019139">
    <property type="entry name" value="LRRFIP1/2"/>
</dbReference>
<dbReference type="PANTHER" id="PTHR19212">
    <property type="entry name" value="LEUCINE RICH REPEAT IN FLII INTERACTING PROTEIN"/>
    <property type="match status" value="1"/>
</dbReference>
<dbReference type="Ensembl" id="ENSAPLT00020026387.1">
    <property type="protein sequence ID" value="ENSAPLP00020024466.1"/>
    <property type="gene ID" value="ENSAPLG00020016867.1"/>
</dbReference>
<evidence type="ECO:0000256" key="5">
    <source>
        <dbReference type="SAM" id="Coils"/>
    </source>
</evidence>
<evidence type="ECO:0000313" key="7">
    <source>
        <dbReference type="Ensembl" id="ENSAPLP00020024466.1"/>
    </source>
</evidence>
<sequence>MGTPGSGRKRTPVKDRFSAEDEALSSIAREAEARLAAKRAARAEARDIRMRELERQQKESSSLYSDPVATTRNYRASLCGDGLHSSYSSRTPSEYSWYSSRASSIRSSPVLEEKSEKSHSEIFSRPSSRNSIPLSGNSSRRGSGDTSSLLDPDASLSELRDIYDLKDQIHDVEGRYMQGLKELKDSLAEVEEKYKKAMVSNAQLDNEKNNLVYQVDTLKDVIEEKEEQIAEFYRENEEKSKELERQKHTCSVLQHKLDELKEGLRQRDELIEKHGLVIIPDGTPNGDVNHESAVGAITVVSQEAAQVLESAGEGPLDVRLRKLAGEKEELLSQVRKLKMQLEEERQKYSKSDGMNPDIIGLENGSDLQLIEMQRDANRQISEYKFKLSKAEQDITTLEQNVGRLEGQVARYKNAAENAEKVEDELKAEKRKLQRELRTALDKIEEMEMTNSHLMKRLEKMKANRTALLSQQ</sequence>
<reference evidence="7" key="2">
    <citation type="submission" date="2025-08" db="UniProtKB">
        <authorList>
            <consortium name="Ensembl"/>
        </authorList>
    </citation>
    <scope>IDENTIFICATION</scope>
</reference>
<dbReference type="Pfam" id="PF09738">
    <property type="entry name" value="LRRFIP"/>
    <property type="match status" value="1"/>
</dbReference>
<dbReference type="Gene3D" id="1.20.5.4090">
    <property type="match status" value="1"/>
</dbReference>
<keyword evidence="2" id="KW-0879">Wnt signaling pathway</keyword>
<dbReference type="Proteomes" id="UP000694400">
    <property type="component" value="Chromosome 2"/>
</dbReference>
<feature type="coiled-coil region" evidence="5">
    <location>
        <begin position="180"/>
        <end position="249"/>
    </location>
</feature>
<feature type="region of interest" description="Disordered" evidence="6">
    <location>
        <begin position="79"/>
        <end position="153"/>
    </location>
</feature>
<reference evidence="7" key="3">
    <citation type="submission" date="2025-09" db="UniProtKB">
        <authorList>
            <consortium name="Ensembl"/>
        </authorList>
    </citation>
    <scope>IDENTIFICATION</scope>
</reference>
<reference evidence="7" key="1">
    <citation type="submission" date="2019-08" db="EMBL/GenBank/DDBJ databases">
        <title>Three high-quality genomes provides insights into domestication of ducks.</title>
        <authorList>
            <person name="Hou Z.C."/>
            <person name="Zhu F."/>
            <person name="Yin Z.T."/>
            <person name="Zhang F."/>
        </authorList>
    </citation>
    <scope>NUCLEOTIDE SEQUENCE [LARGE SCALE GENOMIC DNA]</scope>
</reference>
<dbReference type="GO" id="GO:0016055">
    <property type="term" value="P:Wnt signaling pathway"/>
    <property type="evidence" value="ECO:0007669"/>
    <property type="project" value="UniProtKB-KW"/>
</dbReference>
<keyword evidence="3 5" id="KW-0175">Coiled coil</keyword>
<organism evidence="7 8">
    <name type="scientific">Anas platyrhynchos</name>
    <name type="common">Mallard</name>
    <name type="synonym">Anas boschas</name>
    <dbReference type="NCBI Taxonomy" id="8839"/>
    <lineage>
        <taxon>Eukaryota</taxon>
        <taxon>Metazoa</taxon>
        <taxon>Chordata</taxon>
        <taxon>Craniata</taxon>
        <taxon>Vertebrata</taxon>
        <taxon>Euteleostomi</taxon>
        <taxon>Archelosauria</taxon>
        <taxon>Archosauria</taxon>
        <taxon>Dinosauria</taxon>
        <taxon>Saurischia</taxon>
        <taxon>Theropoda</taxon>
        <taxon>Coelurosauria</taxon>
        <taxon>Aves</taxon>
        <taxon>Neognathae</taxon>
        <taxon>Galloanserae</taxon>
        <taxon>Anseriformes</taxon>
        <taxon>Anatidae</taxon>
        <taxon>Anatinae</taxon>
        <taxon>Anas</taxon>
    </lineage>
</organism>
<protein>
    <recommendedName>
        <fullName evidence="4">Leucine-rich repeat flightless-interacting protein 2</fullName>
    </recommendedName>
</protein>
<evidence type="ECO:0000256" key="1">
    <source>
        <dbReference type="ARBA" id="ARBA00008275"/>
    </source>
</evidence>
<feature type="compositionally biased region" description="Low complexity" evidence="6">
    <location>
        <begin position="85"/>
        <end position="108"/>
    </location>
</feature>
<dbReference type="FunFam" id="1.20.5.4090:FF:000001">
    <property type="entry name" value="leucine-rich repeat flightless-interacting protein 2 isoform X1"/>
    <property type="match status" value="1"/>
</dbReference>
<evidence type="ECO:0000256" key="2">
    <source>
        <dbReference type="ARBA" id="ARBA00022687"/>
    </source>
</evidence>
<proteinExistence type="inferred from homology"/>
<evidence type="ECO:0000256" key="4">
    <source>
        <dbReference type="ARBA" id="ARBA00040512"/>
    </source>
</evidence>
<dbReference type="AlphaFoldDB" id="A0A8B9TQX3"/>
<dbReference type="PANTHER" id="PTHR19212:SF6">
    <property type="entry name" value="LEUCINE-RICH REPEAT FLIGHTLESS-INTERACTING PROTEIN 2"/>
    <property type="match status" value="1"/>
</dbReference>
<evidence type="ECO:0000256" key="6">
    <source>
        <dbReference type="SAM" id="MobiDB-lite"/>
    </source>
</evidence>
<evidence type="ECO:0000313" key="8">
    <source>
        <dbReference type="Proteomes" id="UP000694400"/>
    </source>
</evidence>
<accession>A0A8B9TQX3</accession>
<dbReference type="GO" id="GO:0006355">
    <property type="term" value="P:regulation of DNA-templated transcription"/>
    <property type="evidence" value="ECO:0007669"/>
    <property type="project" value="InterPro"/>
</dbReference>
<name>A0A8B9TQX3_ANAPL</name>
<comment type="similarity">
    <text evidence="1">Belongs to the LRRFIP family.</text>
</comment>
<evidence type="ECO:0000256" key="3">
    <source>
        <dbReference type="ARBA" id="ARBA00023054"/>
    </source>
</evidence>